<dbReference type="PANTHER" id="PTHR46917:SF1">
    <property type="entry name" value="MORN REPEAT-CONTAINING PROTEIN 2"/>
    <property type="match status" value="1"/>
</dbReference>
<dbReference type="SUPFAM" id="SSF82185">
    <property type="entry name" value="Histone H3 K4-specific methyltransferase SET7/9 N-terminal domain"/>
    <property type="match status" value="1"/>
</dbReference>
<name>A0A8C6UTK9_9GOBI</name>
<reference evidence="2" key="2">
    <citation type="submission" date="2025-09" db="UniProtKB">
        <authorList>
            <consortium name="Ensembl"/>
        </authorList>
    </citation>
    <scope>IDENTIFICATION</scope>
</reference>
<keyword evidence="1" id="KW-0677">Repeat</keyword>
<protein>
    <submittedName>
        <fullName evidence="2">MORN repeat containing 2</fullName>
    </submittedName>
</protein>
<dbReference type="Gene3D" id="2.20.110.10">
    <property type="entry name" value="Histone H3 K4-specific methyltransferase SET7/9 N-terminal domain"/>
    <property type="match status" value="2"/>
</dbReference>
<dbReference type="PANTHER" id="PTHR46917">
    <property type="entry name" value="MORN REPEAT-CONTAINING PROTEIN 2"/>
    <property type="match status" value="1"/>
</dbReference>
<reference evidence="2" key="1">
    <citation type="submission" date="2025-08" db="UniProtKB">
        <authorList>
            <consortium name="Ensembl"/>
        </authorList>
    </citation>
    <scope>IDENTIFICATION</scope>
</reference>
<sequence>MIFCYAMGIEVLFCMCVNTGQYVTISYIFPNADKYEGQCCKSTSGALVRGGTGKHTSASGVIYSGEWYDDKMNGTGTLQLPSGAHYEGDFKDGMFHGTGKYTFPNGSFYTGHFNQNRLEGQGSFTDSSGLVWIGEFHGKAALGLRLKHGF</sequence>
<keyword evidence="3" id="KW-1185">Reference proteome</keyword>
<organism evidence="2 3">
    <name type="scientific">Neogobius melanostomus</name>
    <name type="common">round goby</name>
    <dbReference type="NCBI Taxonomy" id="47308"/>
    <lineage>
        <taxon>Eukaryota</taxon>
        <taxon>Metazoa</taxon>
        <taxon>Chordata</taxon>
        <taxon>Craniata</taxon>
        <taxon>Vertebrata</taxon>
        <taxon>Euteleostomi</taxon>
        <taxon>Actinopterygii</taxon>
        <taxon>Neopterygii</taxon>
        <taxon>Teleostei</taxon>
        <taxon>Neoteleostei</taxon>
        <taxon>Acanthomorphata</taxon>
        <taxon>Gobiaria</taxon>
        <taxon>Gobiiformes</taxon>
        <taxon>Gobioidei</taxon>
        <taxon>Gobiidae</taxon>
        <taxon>Benthophilinae</taxon>
        <taxon>Neogobiini</taxon>
        <taxon>Neogobius</taxon>
    </lineage>
</organism>
<dbReference type="AlphaFoldDB" id="A0A8C6UTK9"/>
<dbReference type="InterPro" id="IPR003409">
    <property type="entry name" value="MORN"/>
</dbReference>
<evidence type="ECO:0000313" key="3">
    <source>
        <dbReference type="Proteomes" id="UP000694523"/>
    </source>
</evidence>
<dbReference type="Pfam" id="PF02493">
    <property type="entry name" value="MORN"/>
    <property type="match status" value="3"/>
</dbReference>
<dbReference type="InterPro" id="IPR052849">
    <property type="entry name" value="MORN_repeat_protein"/>
</dbReference>
<dbReference type="SMART" id="SM00698">
    <property type="entry name" value="MORN"/>
    <property type="match status" value="3"/>
</dbReference>
<dbReference type="Ensembl" id="ENSNMLT00000042038.1">
    <property type="protein sequence ID" value="ENSNMLP00000037748.1"/>
    <property type="gene ID" value="ENSNMLG00000023354.1"/>
</dbReference>
<dbReference type="Proteomes" id="UP000694523">
    <property type="component" value="Unplaced"/>
</dbReference>
<proteinExistence type="predicted"/>
<evidence type="ECO:0000313" key="2">
    <source>
        <dbReference type="Ensembl" id="ENSNMLP00000037748.1"/>
    </source>
</evidence>
<accession>A0A8C6UTK9</accession>
<evidence type="ECO:0000256" key="1">
    <source>
        <dbReference type="ARBA" id="ARBA00022737"/>
    </source>
</evidence>